<gene>
    <name evidence="11" type="ORF">ANCDUO_12628</name>
</gene>
<evidence type="ECO:0000256" key="2">
    <source>
        <dbReference type="ARBA" id="ARBA00022692"/>
    </source>
</evidence>
<dbReference type="EMBL" id="KN734702">
    <property type="protein sequence ID" value="KIH57182.1"/>
    <property type="molecule type" value="Genomic_DNA"/>
</dbReference>
<dbReference type="PANTHER" id="PTHR24243">
    <property type="entry name" value="G-PROTEIN COUPLED RECEPTOR"/>
    <property type="match status" value="1"/>
</dbReference>
<protein>
    <recommendedName>
        <fullName evidence="10">G-protein coupled receptors family 1 profile domain-containing protein</fullName>
    </recommendedName>
</protein>
<keyword evidence="12" id="KW-1185">Reference proteome</keyword>
<evidence type="ECO:0000256" key="8">
    <source>
        <dbReference type="RuleBase" id="RU000688"/>
    </source>
</evidence>
<dbReference type="PRINTS" id="PR00237">
    <property type="entry name" value="GPCRRHODOPSN"/>
</dbReference>
<evidence type="ECO:0000256" key="1">
    <source>
        <dbReference type="ARBA" id="ARBA00004141"/>
    </source>
</evidence>
<dbReference type="GO" id="GO:0004930">
    <property type="term" value="F:G protein-coupled receptor activity"/>
    <property type="evidence" value="ECO:0007669"/>
    <property type="project" value="UniProtKB-KW"/>
</dbReference>
<name>A0A0C2D4Y7_9BILA</name>
<dbReference type="SUPFAM" id="SSF81321">
    <property type="entry name" value="Family A G protein-coupled receptor-like"/>
    <property type="match status" value="1"/>
</dbReference>
<dbReference type="Gene3D" id="1.20.1070.10">
    <property type="entry name" value="Rhodopsin 7-helix transmembrane proteins"/>
    <property type="match status" value="1"/>
</dbReference>
<evidence type="ECO:0000256" key="6">
    <source>
        <dbReference type="ARBA" id="ARBA00023170"/>
    </source>
</evidence>
<dbReference type="PROSITE" id="PS00237">
    <property type="entry name" value="G_PROTEIN_RECEP_F1_1"/>
    <property type="match status" value="1"/>
</dbReference>
<evidence type="ECO:0000313" key="11">
    <source>
        <dbReference type="EMBL" id="KIH57182.1"/>
    </source>
</evidence>
<accession>A0A0C2D4Y7</accession>
<keyword evidence="6 8" id="KW-0675">Receptor</keyword>
<keyword evidence="7 8" id="KW-0807">Transducer</keyword>
<comment type="similarity">
    <text evidence="8">Belongs to the G-protein coupled receptor 1 family.</text>
</comment>
<feature type="transmembrane region" description="Helical" evidence="9">
    <location>
        <begin position="52"/>
        <end position="74"/>
    </location>
</feature>
<keyword evidence="4 8" id="KW-0297">G-protein coupled receptor</keyword>
<dbReference type="Proteomes" id="UP000054047">
    <property type="component" value="Unassembled WGS sequence"/>
</dbReference>
<evidence type="ECO:0000313" key="12">
    <source>
        <dbReference type="Proteomes" id="UP000054047"/>
    </source>
</evidence>
<proteinExistence type="inferred from homology"/>
<dbReference type="Pfam" id="PF00001">
    <property type="entry name" value="7tm_1"/>
    <property type="match status" value="1"/>
</dbReference>
<evidence type="ECO:0000259" key="10">
    <source>
        <dbReference type="PROSITE" id="PS50262"/>
    </source>
</evidence>
<comment type="subcellular location">
    <subcellularLocation>
        <location evidence="1">Membrane</location>
        <topology evidence="1">Multi-pass membrane protein</topology>
    </subcellularLocation>
</comment>
<evidence type="ECO:0000256" key="4">
    <source>
        <dbReference type="ARBA" id="ARBA00023040"/>
    </source>
</evidence>
<dbReference type="InterPro" id="IPR000276">
    <property type="entry name" value="GPCR_Rhodpsn"/>
</dbReference>
<feature type="domain" description="G-protein coupled receptors family 1 profile" evidence="10">
    <location>
        <begin position="21"/>
        <end position="133"/>
    </location>
</feature>
<evidence type="ECO:0000256" key="7">
    <source>
        <dbReference type="ARBA" id="ARBA00023224"/>
    </source>
</evidence>
<keyword evidence="5 9" id="KW-0472">Membrane</keyword>
<evidence type="ECO:0000256" key="5">
    <source>
        <dbReference type="ARBA" id="ARBA00023136"/>
    </source>
</evidence>
<evidence type="ECO:0000256" key="9">
    <source>
        <dbReference type="SAM" id="Phobius"/>
    </source>
</evidence>
<dbReference type="AlphaFoldDB" id="A0A0C2D4Y7"/>
<dbReference type="PROSITE" id="PS50262">
    <property type="entry name" value="G_PROTEIN_RECEP_F1_2"/>
    <property type="match status" value="1"/>
</dbReference>
<keyword evidence="2 8" id="KW-0812">Transmembrane</keyword>
<dbReference type="PANTHER" id="PTHR24243:SF233">
    <property type="entry name" value="THYROTROPIN-RELEASING HORMONE RECEPTOR"/>
    <property type="match status" value="1"/>
</dbReference>
<organism evidence="11 12">
    <name type="scientific">Ancylostoma duodenale</name>
    <dbReference type="NCBI Taxonomy" id="51022"/>
    <lineage>
        <taxon>Eukaryota</taxon>
        <taxon>Metazoa</taxon>
        <taxon>Ecdysozoa</taxon>
        <taxon>Nematoda</taxon>
        <taxon>Chromadorea</taxon>
        <taxon>Rhabditida</taxon>
        <taxon>Rhabditina</taxon>
        <taxon>Rhabditomorpha</taxon>
        <taxon>Strongyloidea</taxon>
        <taxon>Ancylostomatidae</taxon>
        <taxon>Ancylostomatinae</taxon>
        <taxon>Ancylostoma</taxon>
    </lineage>
</organism>
<dbReference type="OrthoDB" id="10037617at2759"/>
<dbReference type="InterPro" id="IPR017452">
    <property type="entry name" value="GPCR_Rhodpsn_7TM"/>
</dbReference>
<sequence>MQCIRDLPPHKKQCKAVGVCASAYTLAVIAVERYYAICRPLQSRKWRTKKRALFTISLVWVFSFVCNTGSLFIFDSVPYRTQWTCDTTKGPLIDFLYQLYITLFSSDFLDGPQNLWAPPTSVSRQRNFGALHL</sequence>
<keyword evidence="3 9" id="KW-1133">Transmembrane helix</keyword>
<evidence type="ECO:0000256" key="3">
    <source>
        <dbReference type="ARBA" id="ARBA00022989"/>
    </source>
</evidence>
<reference evidence="11 12" key="1">
    <citation type="submission" date="2013-12" db="EMBL/GenBank/DDBJ databases">
        <title>Draft genome of the parsitic nematode Ancylostoma duodenale.</title>
        <authorList>
            <person name="Mitreva M."/>
        </authorList>
    </citation>
    <scope>NUCLEOTIDE SEQUENCE [LARGE SCALE GENOMIC DNA]</scope>
    <source>
        <strain evidence="11 12">Zhejiang</strain>
    </source>
</reference>
<dbReference type="GO" id="GO:0005886">
    <property type="term" value="C:plasma membrane"/>
    <property type="evidence" value="ECO:0007669"/>
    <property type="project" value="TreeGrafter"/>
</dbReference>